<evidence type="ECO:0000259" key="6">
    <source>
        <dbReference type="Pfam" id="PF00535"/>
    </source>
</evidence>
<comment type="subcellular location">
    <subcellularLocation>
        <location evidence="1">Cell membrane</location>
    </subcellularLocation>
</comment>
<keyword evidence="5" id="KW-0472">Membrane</keyword>
<dbReference type="InParanoid" id="A0A2S8SV42"/>
<gene>
    <name evidence="7" type="ORF">B1R32_104155</name>
</gene>
<dbReference type="Gene3D" id="3.90.550.10">
    <property type="entry name" value="Spore Coat Polysaccharide Biosynthesis Protein SpsA, Chain A"/>
    <property type="match status" value="1"/>
</dbReference>
<accession>A0A2S8SV42</accession>
<dbReference type="InterPro" id="IPR029044">
    <property type="entry name" value="Nucleotide-diphossugar_trans"/>
</dbReference>
<keyword evidence="8" id="KW-1185">Reference proteome</keyword>
<evidence type="ECO:0000256" key="3">
    <source>
        <dbReference type="ARBA" id="ARBA00022676"/>
    </source>
</evidence>
<dbReference type="PANTHER" id="PTHR43646:SF2">
    <property type="entry name" value="GLYCOSYLTRANSFERASE 2-LIKE DOMAIN-CONTAINING PROTEIN"/>
    <property type="match status" value="1"/>
</dbReference>
<dbReference type="NCBIfam" id="TIGR04283">
    <property type="entry name" value="glyco_like_mftF"/>
    <property type="match status" value="1"/>
</dbReference>
<protein>
    <submittedName>
        <fullName evidence="7">Transferase 2, rSAM/selenodomain-associated</fullName>
    </submittedName>
</protein>
<feature type="domain" description="Glycosyltransferase 2-like" evidence="6">
    <location>
        <begin position="15"/>
        <end position="131"/>
    </location>
</feature>
<keyword evidence="4 7" id="KW-0808">Transferase</keyword>
<organism evidence="7 8">
    <name type="scientific">Abditibacterium utsteinense</name>
    <dbReference type="NCBI Taxonomy" id="1960156"/>
    <lineage>
        <taxon>Bacteria</taxon>
        <taxon>Pseudomonadati</taxon>
        <taxon>Abditibacteriota</taxon>
        <taxon>Abditibacteriia</taxon>
        <taxon>Abditibacteriales</taxon>
        <taxon>Abditibacteriaceae</taxon>
        <taxon>Abditibacterium</taxon>
    </lineage>
</organism>
<reference evidence="7 8" key="1">
    <citation type="journal article" date="2018" name="Syst. Appl. Microbiol.">
        <title>Abditibacterium utsteinense sp. nov., the first cultivated member of candidate phylum FBP, isolated from ice-free Antarctic soil samples.</title>
        <authorList>
            <person name="Tahon G."/>
            <person name="Tytgat B."/>
            <person name="Lebbe L."/>
            <person name="Carlier A."/>
            <person name="Willems A."/>
        </authorList>
    </citation>
    <scope>NUCLEOTIDE SEQUENCE [LARGE SCALE GENOMIC DNA]</scope>
    <source>
        <strain evidence="7 8">LMG 29911</strain>
    </source>
</reference>
<dbReference type="PANTHER" id="PTHR43646">
    <property type="entry name" value="GLYCOSYLTRANSFERASE"/>
    <property type="match status" value="1"/>
</dbReference>
<evidence type="ECO:0000256" key="5">
    <source>
        <dbReference type="ARBA" id="ARBA00023136"/>
    </source>
</evidence>
<dbReference type="InterPro" id="IPR026461">
    <property type="entry name" value="Trfase_2_rSAM/seldom_assoc"/>
</dbReference>
<dbReference type="SUPFAM" id="SSF53448">
    <property type="entry name" value="Nucleotide-diphospho-sugar transferases"/>
    <property type="match status" value="1"/>
</dbReference>
<dbReference type="GO" id="GO:0005886">
    <property type="term" value="C:plasma membrane"/>
    <property type="evidence" value="ECO:0007669"/>
    <property type="project" value="UniProtKB-SubCell"/>
</dbReference>
<dbReference type="EMBL" id="NIGF01000004">
    <property type="protein sequence ID" value="PQV64661.1"/>
    <property type="molecule type" value="Genomic_DNA"/>
</dbReference>
<comment type="caution">
    <text evidence="7">The sequence shown here is derived from an EMBL/GenBank/DDBJ whole genome shotgun (WGS) entry which is preliminary data.</text>
</comment>
<evidence type="ECO:0000256" key="4">
    <source>
        <dbReference type="ARBA" id="ARBA00022679"/>
    </source>
</evidence>
<dbReference type="GO" id="GO:0016757">
    <property type="term" value="F:glycosyltransferase activity"/>
    <property type="evidence" value="ECO:0007669"/>
    <property type="project" value="UniProtKB-KW"/>
</dbReference>
<evidence type="ECO:0000256" key="1">
    <source>
        <dbReference type="ARBA" id="ARBA00004236"/>
    </source>
</evidence>
<keyword evidence="2" id="KW-1003">Cell membrane</keyword>
<keyword evidence="3" id="KW-0328">Glycosyltransferase</keyword>
<proteinExistence type="predicted"/>
<evidence type="ECO:0000256" key="2">
    <source>
        <dbReference type="ARBA" id="ARBA00022475"/>
    </source>
</evidence>
<dbReference type="AlphaFoldDB" id="A0A2S8SV42"/>
<dbReference type="Pfam" id="PF00535">
    <property type="entry name" value="Glycos_transf_2"/>
    <property type="match status" value="1"/>
</dbReference>
<sequence>MGLAPRPFPQKIMISVVIPARNEAQHLPRLISRLRSMPEIGEIWVSDGGSRDETVAISQKMKAHVVEGARGRGAQQNAAAQLASGEVLWFLHADALPSLSCGRQIEAKIKRGALGGNFRLVFAARGAYARLFEKIARVQRRFGVYYGDSGIFVTRRTWQEIGEFAPWPLFEDLDFVRRLEKLSQTRGQKTACCAGRLRTSARRFQKSPARVLALWFLLQVGFELGVSPEKLADYYHRGANRKKAR</sequence>
<dbReference type="Proteomes" id="UP000237684">
    <property type="component" value="Unassembled WGS sequence"/>
</dbReference>
<evidence type="ECO:0000313" key="7">
    <source>
        <dbReference type="EMBL" id="PQV64661.1"/>
    </source>
</evidence>
<dbReference type="InterPro" id="IPR001173">
    <property type="entry name" value="Glyco_trans_2-like"/>
</dbReference>
<name>A0A2S8SV42_9BACT</name>
<evidence type="ECO:0000313" key="8">
    <source>
        <dbReference type="Proteomes" id="UP000237684"/>
    </source>
</evidence>